<dbReference type="PaxDb" id="4113-PGSC0003DMT400062290"/>
<reference evidence="1" key="2">
    <citation type="submission" date="2015-06" db="UniProtKB">
        <authorList>
            <consortium name="EnsemblPlants"/>
        </authorList>
    </citation>
    <scope>IDENTIFICATION</scope>
    <source>
        <strain evidence="1">DM1-3 516 R44</strain>
    </source>
</reference>
<name>M1C8U6_SOLTU</name>
<evidence type="ECO:0000313" key="1">
    <source>
        <dbReference type="EnsemblPlants" id="PGSC0003DMT400062291"/>
    </source>
</evidence>
<dbReference type="Proteomes" id="UP000011115">
    <property type="component" value="Unassembled WGS sequence"/>
</dbReference>
<protein>
    <submittedName>
        <fullName evidence="1">Uncharacterized protein</fullName>
    </submittedName>
</protein>
<dbReference type="Gramene" id="PGSC0003DMT400062291">
    <property type="protein sequence ID" value="PGSC0003DMT400062291"/>
    <property type="gene ID" value="PGSC0003DMG400024240"/>
</dbReference>
<evidence type="ECO:0000313" key="2">
    <source>
        <dbReference type="Proteomes" id="UP000011115"/>
    </source>
</evidence>
<sequence length="72" mass="8506">MHACLAPYNDQLLSLYIWTHCIHNTYLFLHRFQRSIQSAALFQVSKFNKSKPSSLEMSAFLGIFTQPFYKKF</sequence>
<dbReference type="InParanoid" id="M1C8U6"/>
<dbReference type="Gramene" id="PGSC0003DMT400062290">
    <property type="protein sequence ID" value="PGSC0003DMT400062290"/>
    <property type="gene ID" value="PGSC0003DMG400024240"/>
</dbReference>
<organism evidence="1 2">
    <name type="scientific">Solanum tuberosum</name>
    <name type="common">Potato</name>
    <dbReference type="NCBI Taxonomy" id="4113"/>
    <lineage>
        <taxon>Eukaryota</taxon>
        <taxon>Viridiplantae</taxon>
        <taxon>Streptophyta</taxon>
        <taxon>Embryophyta</taxon>
        <taxon>Tracheophyta</taxon>
        <taxon>Spermatophyta</taxon>
        <taxon>Magnoliopsida</taxon>
        <taxon>eudicotyledons</taxon>
        <taxon>Gunneridae</taxon>
        <taxon>Pentapetalae</taxon>
        <taxon>asterids</taxon>
        <taxon>lamiids</taxon>
        <taxon>Solanales</taxon>
        <taxon>Solanaceae</taxon>
        <taxon>Solanoideae</taxon>
        <taxon>Solaneae</taxon>
        <taxon>Solanum</taxon>
    </lineage>
</organism>
<reference evidence="2" key="1">
    <citation type="journal article" date="2011" name="Nature">
        <title>Genome sequence and analysis of the tuber crop potato.</title>
        <authorList>
            <consortium name="The Potato Genome Sequencing Consortium"/>
        </authorList>
    </citation>
    <scope>NUCLEOTIDE SEQUENCE [LARGE SCALE GENOMIC DNA]</scope>
    <source>
        <strain evidence="2">cv. DM1-3 516 R44</strain>
    </source>
</reference>
<keyword evidence="2" id="KW-1185">Reference proteome</keyword>
<dbReference type="EnsemblPlants" id="PGSC0003DMT400062291">
    <property type="protein sequence ID" value="PGSC0003DMT400062291"/>
    <property type="gene ID" value="PGSC0003DMG400024240"/>
</dbReference>
<dbReference type="AlphaFoldDB" id="M1C8U6"/>
<proteinExistence type="predicted"/>
<dbReference type="HOGENOM" id="CLU_2727188_0_0_1"/>
<dbReference type="EnsemblPlants" id="PGSC0003DMT400062290">
    <property type="protein sequence ID" value="PGSC0003DMT400062290"/>
    <property type="gene ID" value="PGSC0003DMG400024240"/>
</dbReference>
<accession>M1C8U6</accession>